<dbReference type="Gene3D" id="3.60.21.10">
    <property type="match status" value="1"/>
</dbReference>
<sequence>MIGQAGEYGQHLGVMQVTFDENGVVVDASGELLAADDREADADAAKRLEPYTAEIETLRDTLIGAKAISELPTPATAAAMNGACVPMKQRWAI</sequence>
<accession>A0ABM7GC19</accession>
<dbReference type="InterPro" id="IPR029052">
    <property type="entry name" value="Metallo-depent_PP-like"/>
</dbReference>
<dbReference type="Proteomes" id="UP000289555">
    <property type="component" value="Chromosome"/>
</dbReference>
<evidence type="ECO:0000313" key="1">
    <source>
        <dbReference type="EMBL" id="BBI47915.1"/>
    </source>
</evidence>
<dbReference type="EMBL" id="AP019416">
    <property type="protein sequence ID" value="BBI47915.1"/>
    <property type="molecule type" value="Genomic_DNA"/>
</dbReference>
<reference evidence="2" key="1">
    <citation type="journal article" date="2019" name="Microbiol. Resour. Announc.">
        <title>Complete Genome Sequence of Halomonas olivaria, a Moderately Halophilic Bacterium Isolated from Olive Processing Effluents, Obtained by Nanopore Sequencing.</title>
        <authorList>
            <person name="Nagata S."/>
            <person name="Ii K.M."/>
            <person name="Tsukimi T."/>
            <person name="Miura M.C."/>
            <person name="Galipon J."/>
            <person name="Arakawa K."/>
        </authorList>
    </citation>
    <scope>NUCLEOTIDE SEQUENCE [LARGE SCALE GENOMIC DNA]</scope>
    <source>
        <strain evidence="2">TYRC17</strain>
    </source>
</reference>
<protein>
    <submittedName>
        <fullName evidence="1">Uncharacterized protein</fullName>
    </submittedName>
</protein>
<evidence type="ECO:0000313" key="2">
    <source>
        <dbReference type="Proteomes" id="UP000289555"/>
    </source>
</evidence>
<keyword evidence="2" id="KW-1185">Reference proteome</keyword>
<dbReference type="SUPFAM" id="SSF56300">
    <property type="entry name" value="Metallo-dependent phosphatases"/>
    <property type="match status" value="1"/>
</dbReference>
<organism evidence="1 2">
    <name type="scientific">Vreelandella olivaria</name>
    <dbReference type="NCBI Taxonomy" id="390919"/>
    <lineage>
        <taxon>Bacteria</taxon>
        <taxon>Pseudomonadati</taxon>
        <taxon>Pseudomonadota</taxon>
        <taxon>Gammaproteobacteria</taxon>
        <taxon>Oceanospirillales</taxon>
        <taxon>Halomonadaceae</taxon>
        <taxon>Vreelandella</taxon>
    </lineage>
</organism>
<name>A0ABM7GC19_9GAMM</name>
<proteinExistence type="predicted"/>
<gene>
    <name evidence="1" type="ORF">HORIV_03360</name>
</gene>